<sequence length="104" mass="11533">MFGGYPCVTGRPLCTRPSDAPGVRLRTAETPGALPIPPIPTRKCYSRRQGTTRSRKMREHLKALKQRKGGRRCHHRSKQRRPQEKETGTPELSLGGDAQPTAGC</sequence>
<dbReference type="Proteomes" id="UP001066276">
    <property type="component" value="Chromosome 1_1"/>
</dbReference>
<evidence type="ECO:0000313" key="2">
    <source>
        <dbReference type="EMBL" id="KAJ1217383.1"/>
    </source>
</evidence>
<protein>
    <submittedName>
        <fullName evidence="2">Uncharacterized protein</fullName>
    </submittedName>
</protein>
<dbReference type="EMBL" id="JANPWB010000001">
    <property type="protein sequence ID" value="KAJ1217383.1"/>
    <property type="molecule type" value="Genomic_DNA"/>
</dbReference>
<reference evidence="2" key="1">
    <citation type="journal article" date="2022" name="bioRxiv">
        <title>Sequencing and chromosome-scale assembly of the giantPleurodeles waltlgenome.</title>
        <authorList>
            <person name="Brown T."/>
            <person name="Elewa A."/>
            <person name="Iarovenko S."/>
            <person name="Subramanian E."/>
            <person name="Araus A.J."/>
            <person name="Petzold A."/>
            <person name="Susuki M."/>
            <person name="Suzuki K.-i.T."/>
            <person name="Hayashi T."/>
            <person name="Toyoda A."/>
            <person name="Oliveira C."/>
            <person name="Osipova E."/>
            <person name="Leigh N.D."/>
            <person name="Simon A."/>
            <person name="Yun M.H."/>
        </authorList>
    </citation>
    <scope>NUCLEOTIDE SEQUENCE</scope>
    <source>
        <strain evidence="2">20211129_DDA</strain>
        <tissue evidence="2">Liver</tissue>
    </source>
</reference>
<evidence type="ECO:0000256" key="1">
    <source>
        <dbReference type="SAM" id="MobiDB-lite"/>
    </source>
</evidence>
<feature type="region of interest" description="Disordered" evidence="1">
    <location>
        <begin position="28"/>
        <end position="104"/>
    </location>
</feature>
<feature type="compositionally biased region" description="Basic residues" evidence="1">
    <location>
        <begin position="53"/>
        <end position="80"/>
    </location>
</feature>
<gene>
    <name evidence="2" type="ORF">NDU88_004977</name>
</gene>
<comment type="caution">
    <text evidence="2">The sequence shown here is derived from an EMBL/GenBank/DDBJ whole genome shotgun (WGS) entry which is preliminary data.</text>
</comment>
<proteinExistence type="predicted"/>
<organism evidence="2 3">
    <name type="scientific">Pleurodeles waltl</name>
    <name type="common">Iberian ribbed newt</name>
    <dbReference type="NCBI Taxonomy" id="8319"/>
    <lineage>
        <taxon>Eukaryota</taxon>
        <taxon>Metazoa</taxon>
        <taxon>Chordata</taxon>
        <taxon>Craniata</taxon>
        <taxon>Vertebrata</taxon>
        <taxon>Euteleostomi</taxon>
        <taxon>Amphibia</taxon>
        <taxon>Batrachia</taxon>
        <taxon>Caudata</taxon>
        <taxon>Salamandroidea</taxon>
        <taxon>Salamandridae</taxon>
        <taxon>Pleurodelinae</taxon>
        <taxon>Pleurodeles</taxon>
    </lineage>
</organism>
<dbReference type="AlphaFoldDB" id="A0AAV7WTG2"/>
<name>A0AAV7WTG2_PLEWA</name>
<keyword evidence="3" id="KW-1185">Reference proteome</keyword>
<evidence type="ECO:0000313" key="3">
    <source>
        <dbReference type="Proteomes" id="UP001066276"/>
    </source>
</evidence>
<accession>A0AAV7WTG2</accession>